<dbReference type="Pfam" id="PF00031">
    <property type="entry name" value="Cystatin"/>
    <property type="match status" value="1"/>
</dbReference>
<dbReference type="InterPro" id="IPR018073">
    <property type="entry name" value="Prot_inh_cystat_CS"/>
</dbReference>
<evidence type="ECO:0000259" key="1">
    <source>
        <dbReference type="Pfam" id="PF00031"/>
    </source>
</evidence>
<organism evidence="2">
    <name type="scientific">Prorocentrum micans</name>
    <name type="common">Red tide dinoflagellate</name>
    <dbReference type="NCBI Taxonomy" id="2945"/>
    <lineage>
        <taxon>Eukaryota</taxon>
        <taxon>Sar</taxon>
        <taxon>Alveolata</taxon>
        <taxon>Dinophyceae</taxon>
        <taxon>Prorocentrales</taxon>
        <taxon>Prorocentraceae</taxon>
        <taxon>Prorocentrum</taxon>
    </lineage>
</organism>
<protein>
    <recommendedName>
        <fullName evidence="1">Cystatin domain-containing protein</fullName>
    </recommendedName>
</protein>
<accession>A0A7S2X4I0</accession>
<dbReference type="AlphaFoldDB" id="A0A7S2X4I0"/>
<dbReference type="SUPFAM" id="SSF54403">
    <property type="entry name" value="Cystatin/monellin"/>
    <property type="match status" value="1"/>
</dbReference>
<dbReference type="CDD" id="cd00042">
    <property type="entry name" value="CY"/>
    <property type="match status" value="1"/>
</dbReference>
<feature type="domain" description="Cystatin" evidence="1">
    <location>
        <begin position="45"/>
        <end position="91"/>
    </location>
</feature>
<dbReference type="GO" id="GO:0004869">
    <property type="term" value="F:cysteine-type endopeptidase inhibitor activity"/>
    <property type="evidence" value="ECO:0007669"/>
    <property type="project" value="InterPro"/>
</dbReference>
<dbReference type="EMBL" id="HBHN01014149">
    <property type="protein sequence ID" value="CAD9726193.1"/>
    <property type="molecule type" value="Transcribed_RNA"/>
</dbReference>
<proteinExistence type="predicted"/>
<gene>
    <name evidence="2" type="ORF">PMIC02512_LOCUS3608</name>
</gene>
<name>A0A7S2X4I0_PROMC</name>
<reference evidence="2" key="1">
    <citation type="submission" date="2021-01" db="EMBL/GenBank/DDBJ databases">
        <authorList>
            <person name="Corre E."/>
            <person name="Pelletier E."/>
            <person name="Niang G."/>
            <person name="Scheremetjew M."/>
            <person name="Finn R."/>
            <person name="Kale V."/>
            <person name="Holt S."/>
            <person name="Cochrane G."/>
            <person name="Meng A."/>
            <person name="Brown T."/>
            <person name="Cohen L."/>
        </authorList>
    </citation>
    <scope>NUCLEOTIDE SEQUENCE</scope>
    <source>
        <strain evidence="2">CCCM 845</strain>
    </source>
</reference>
<dbReference type="InterPro" id="IPR046350">
    <property type="entry name" value="Cystatin_sf"/>
</dbReference>
<dbReference type="Gene3D" id="3.10.450.10">
    <property type="match status" value="1"/>
</dbReference>
<dbReference type="PROSITE" id="PS00287">
    <property type="entry name" value="CYSTATIN"/>
    <property type="match status" value="1"/>
</dbReference>
<sequence>MTLCGGFSEFSEPTDEEKAVLKSCGPEDVKKVVDYLSKNGVQTTLTSFDDVKVIGVKKQVVAGVNYVFKIEINNANDGKTNCKVKVFKALPCNGGNIGISEDGINLE</sequence>
<evidence type="ECO:0000313" key="2">
    <source>
        <dbReference type="EMBL" id="CAD9726193.1"/>
    </source>
</evidence>
<dbReference type="InterPro" id="IPR000010">
    <property type="entry name" value="Cystatin_dom"/>
</dbReference>